<dbReference type="RefSeq" id="WP_262395340.1">
    <property type="nucleotide sequence ID" value="NZ_JACRTD010000005.1"/>
</dbReference>
<reference evidence="1" key="1">
    <citation type="submission" date="2020-08" db="EMBL/GenBank/DDBJ databases">
        <title>Genome public.</title>
        <authorList>
            <person name="Liu C."/>
            <person name="Sun Q."/>
        </authorList>
    </citation>
    <scope>NUCLEOTIDE SEQUENCE</scope>
    <source>
        <strain evidence="1">NSJ-64</strain>
    </source>
</reference>
<comment type="caution">
    <text evidence="1">The sequence shown here is derived from an EMBL/GenBank/DDBJ whole genome shotgun (WGS) entry which is preliminary data.</text>
</comment>
<organism evidence="1 2">
    <name type="scientific">Youxingia wuxianensis</name>
    <dbReference type="NCBI Taxonomy" id="2763678"/>
    <lineage>
        <taxon>Bacteria</taxon>
        <taxon>Bacillati</taxon>
        <taxon>Bacillota</taxon>
        <taxon>Clostridia</taxon>
        <taxon>Eubacteriales</taxon>
        <taxon>Oscillospiraceae</taxon>
        <taxon>Youxingia</taxon>
    </lineage>
</organism>
<protein>
    <submittedName>
        <fullName evidence="1">Uncharacterized protein</fullName>
    </submittedName>
</protein>
<keyword evidence="2" id="KW-1185">Reference proteome</keyword>
<proteinExistence type="predicted"/>
<sequence length="112" mass="12074">MFQIIAGSAMELTRGDTGRFTVSVQNQDGSPYSPASGDVMVFSVKKSVTDTEYLIHKTITGGQVIIEPEDTQSLPFGNYVYDIQLTLENGDVNTIVPPSTFTVCGEVSYGEA</sequence>
<gene>
    <name evidence="1" type="ORF">H8705_08155</name>
</gene>
<name>A0A926IH53_9FIRM</name>
<dbReference type="Proteomes" id="UP000623678">
    <property type="component" value="Unassembled WGS sequence"/>
</dbReference>
<accession>A0A926IH53</accession>
<dbReference type="EMBL" id="JACRTD010000005">
    <property type="protein sequence ID" value="MBC8585554.1"/>
    <property type="molecule type" value="Genomic_DNA"/>
</dbReference>
<dbReference type="AlphaFoldDB" id="A0A926IH53"/>
<evidence type="ECO:0000313" key="2">
    <source>
        <dbReference type="Proteomes" id="UP000623678"/>
    </source>
</evidence>
<evidence type="ECO:0000313" key="1">
    <source>
        <dbReference type="EMBL" id="MBC8585554.1"/>
    </source>
</evidence>